<evidence type="ECO:0000313" key="3">
    <source>
        <dbReference type="Proteomes" id="UP000549971"/>
    </source>
</evidence>
<feature type="region of interest" description="Disordered" evidence="1">
    <location>
        <begin position="1"/>
        <end position="21"/>
    </location>
</feature>
<dbReference type="RefSeq" id="WP_238356239.1">
    <property type="nucleotide sequence ID" value="NZ_JACHMY010000001.1"/>
</dbReference>
<dbReference type="Proteomes" id="UP000549971">
    <property type="component" value="Unassembled WGS sequence"/>
</dbReference>
<keyword evidence="3" id="KW-1185">Reference proteome</keyword>
<name>A0A7W9MYA2_9ACTN</name>
<protein>
    <submittedName>
        <fullName evidence="2">Uncharacterized protein</fullName>
    </submittedName>
</protein>
<proteinExistence type="predicted"/>
<comment type="caution">
    <text evidence="2">The sequence shown here is derived from an EMBL/GenBank/DDBJ whole genome shotgun (WGS) entry which is preliminary data.</text>
</comment>
<sequence length="285" mass="31315">MNSKKKNEKSKKQRTKATRKRRKWLFGGAGGAALLAIGAWVAGTLSGASEQLVPVGPVVDKVATSDAIKVEKVYFDRDWPMAFEDVSKAERFAQQVNSGSNRGTSPVPDGGVPAVRTNPAVVYLRGNREQTITITNIRIDPIEKMPAITKALVCPLIEKGGGGDLELLDFDLDSAQLVGHVMTADGKATSTPYFFRRMVTLAKNEKLGFLLNFHTDEHHVRFSVTVDYQYGSNERGSIKVDDHGKPFEFTPLKRKDSARLWIVDPSGSHVNEVDARTDDTPVTNC</sequence>
<gene>
    <name evidence="2" type="ORF">HDA39_007363</name>
</gene>
<dbReference type="PROSITE" id="PS51318">
    <property type="entry name" value="TAT"/>
    <property type="match status" value="1"/>
</dbReference>
<evidence type="ECO:0000313" key="2">
    <source>
        <dbReference type="EMBL" id="MBB5840629.1"/>
    </source>
</evidence>
<dbReference type="AlphaFoldDB" id="A0A7W9MYA2"/>
<reference evidence="2 3" key="1">
    <citation type="submission" date="2020-08" db="EMBL/GenBank/DDBJ databases">
        <title>Sequencing the genomes of 1000 actinobacteria strains.</title>
        <authorList>
            <person name="Klenk H.-P."/>
        </authorList>
    </citation>
    <scope>NUCLEOTIDE SEQUENCE [LARGE SCALE GENOMIC DNA]</scope>
    <source>
        <strain evidence="2 3">DSM 28967</strain>
    </source>
</reference>
<accession>A0A7W9MYA2</accession>
<organism evidence="2 3">
    <name type="scientific">Kribbella italica</name>
    <dbReference type="NCBI Taxonomy" id="1540520"/>
    <lineage>
        <taxon>Bacteria</taxon>
        <taxon>Bacillati</taxon>
        <taxon>Actinomycetota</taxon>
        <taxon>Actinomycetes</taxon>
        <taxon>Propionibacteriales</taxon>
        <taxon>Kribbellaceae</taxon>
        <taxon>Kribbella</taxon>
    </lineage>
</organism>
<dbReference type="InterPro" id="IPR006311">
    <property type="entry name" value="TAT_signal"/>
</dbReference>
<dbReference type="EMBL" id="JACHMY010000001">
    <property type="protein sequence ID" value="MBB5840629.1"/>
    <property type="molecule type" value="Genomic_DNA"/>
</dbReference>
<evidence type="ECO:0000256" key="1">
    <source>
        <dbReference type="SAM" id="MobiDB-lite"/>
    </source>
</evidence>